<dbReference type="PANTHER" id="PTHR11918:SF45">
    <property type="entry name" value="THREONYLCARBAMOYLADENOSINE TRNA METHYLTHIOTRANSFERASE"/>
    <property type="match status" value="1"/>
</dbReference>
<reference evidence="10 11" key="1">
    <citation type="submission" date="2020-03" db="EMBL/GenBank/DDBJ databases">
        <title>Genomic Encyclopedia of Type Strains, Phase IV (KMG-IV): sequencing the most valuable type-strain genomes for metagenomic binning, comparative biology and taxonomic classification.</title>
        <authorList>
            <person name="Goeker M."/>
        </authorList>
    </citation>
    <scope>NUCLEOTIDE SEQUENCE [LARGE SCALE GENOMIC DNA]</scope>
    <source>
        <strain evidence="10 11">DSM 27651</strain>
    </source>
</reference>
<dbReference type="InterPro" id="IPR006638">
    <property type="entry name" value="Elp3/MiaA/NifB-like_rSAM"/>
</dbReference>
<evidence type="ECO:0000256" key="7">
    <source>
        <dbReference type="ARBA" id="ARBA00023014"/>
    </source>
</evidence>
<sequence>MTTVATLGCRLNIAESEAIRAMLPDRSDLVVVNGCAVTAEAVRQTGRTVRRLRRERPDDRLVLTGCAAQLEPDRFAAMPEVDAVVGNVGKLDPQSYAPGAPRVRVSGVIDVMRTAPHLTAAFSEQSRAFVEVQTGCDHRCTFCIIPFARGDSRSLPAGAIVDMVARLVDAGHGEIVLTGVDLTSYQDDGLRLGDLIEAILAGVPGLSRLRLSSIDPAEIDDRLFALLAGEARVMPHLHLSAQAGDDMILKRMKRRHRRADMIRLVDRLRATRSALTVGADLIAGFPTENDAMAANSLSLIAEAGIAFAHVFPYSPRPGTPAARMPQVAPGVAKARAAALRAASANVRAAMLDRLVGTRQSMLVERSGLTGHGEGFAAFRLLSPQPAGTILTVVPRRRDGDTLIVEAE</sequence>
<dbReference type="NCBIfam" id="TIGR01579">
    <property type="entry name" value="MiaB-like-C"/>
    <property type="match status" value="1"/>
</dbReference>
<feature type="domain" description="Radical SAM core" evidence="9">
    <location>
        <begin position="122"/>
        <end position="349"/>
    </location>
</feature>
<keyword evidence="7" id="KW-0411">Iron-sulfur</keyword>
<keyword evidence="4" id="KW-0949">S-adenosyl-L-methionine</keyword>
<keyword evidence="5" id="KW-0479">Metal-binding</keyword>
<evidence type="ECO:0000256" key="1">
    <source>
        <dbReference type="ARBA" id="ARBA00001966"/>
    </source>
</evidence>
<dbReference type="InterPro" id="IPR005839">
    <property type="entry name" value="Methylthiotransferase"/>
</dbReference>
<proteinExistence type="predicted"/>
<evidence type="ECO:0000259" key="9">
    <source>
        <dbReference type="PROSITE" id="PS51918"/>
    </source>
</evidence>
<evidence type="ECO:0000313" key="11">
    <source>
        <dbReference type="Proteomes" id="UP000734218"/>
    </source>
</evidence>
<dbReference type="Pfam" id="PF00919">
    <property type="entry name" value="UPF0004"/>
    <property type="match status" value="1"/>
</dbReference>
<dbReference type="Proteomes" id="UP000734218">
    <property type="component" value="Unassembled WGS sequence"/>
</dbReference>
<dbReference type="RefSeq" id="WP_167953283.1">
    <property type="nucleotide sequence ID" value="NZ_JAATJE010000001.1"/>
</dbReference>
<dbReference type="Gene3D" id="3.40.50.12160">
    <property type="entry name" value="Methylthiotransferase, N-terminal domain"/>
    <property type="match status" value="1"/>
</dbReference>
<dbReference type="PROSITE" id="PS51449">
    <property type="entry name" value="MTTASE_N"/>
    <property type="match status" value="1"/>
</dbReference>
<organism evidence="10 11">
    <name type="scientific">Sphingomonas jejuensis</name>
    <dbReference type="NCBI Taxonomy" id="904715"/>
    <lineage>
        <taxon>Bacteria</taxon>
        <taxon>Pseudomonadati</taxon>
        <taxon>Pseudomonadota</taxon>
        <taxon>Alphaproteobacteria</taxon>
        <taxon>Sphingomonadales</taxon>
        <taxon>Sphingomonadaceae</taxon>
        <taxon>Sphingomonas</taxon>
    </lineage>
</organism>
<protein>
    <submittedName>
        <fullName evidence="10">Threonylcarbamoyladenosine tRNA methylthiotransferase MtaB</fullName>
        <ecNumber evidence="10">2.8.4.5</ecNumber>
    </submittedName>
</protein>
<dbReference type="PROSITE" id="PS51918">
    <property type="entry name" value="RADICAL_SAM"/>
    <property type="match status" value="1"/>
</dbReference>
<dbReference type="SMART" id="SM00729">
    <property type="entry name" value="Elp3"/>
    <property type="match status" value="1"/>
</dbReference>
<evidence type="ECO:0000313" key="10">
    <source>
        <dbReference type="EMBL" id="NJC33362.1"/>
    </source>
</evidence>
<dbReference type="SUPFAM" id="SSF102114">
    <property type="entry name" value="Radical SAM enzymes"/>
    <property type="match status" value="1"/>
</dbReference>
<dbReference type="InterPro" id="IPR023404">
    <property type="entry name" value="rSAM_horseshoe"/>
</dbReference>
<dbReference type="InterPro" id="IPR013848">
    <property type="entry name" value="Methylthiotransferase_N"/>
</dbReference>
<evidence type="ECO:0000256" key="6">
    <source>
        <dbReference type="ARBA" id="ARBA00023004"/>
    </source>
</evidence>
<dbReference type="SFLD" id="SFLDS00029">
    <property type="entry name" value="Radical_SAM"/>
    <property type="match status" value="1"/>
</dbReference>
<evidence type="ECO:0000256" key="3">
    <source>
        <dbReference type="ARBA" id="ARBA00022679"/>
    </source>
</evidence>
<dbReference type="InterPro" id="IPR020612">
    <property type="entry name" value="Methylthiotransferase_CS"/>
</dbReference>
<dbReference type="PANTHER" id="PTHR11918">
    <property type="entry name" value="RADICAL SAM PROTEINS"/>
    <property type="match status" value="1"/>
</dbReference>
<dbReference type="PROSITE" id="PS01278">
    <property type="entry name" value="MTTASE_RADICAL"/>
    <property type="match status" value="1"/>
</dbReference>
<keyword evidence="6" id="KW-0408">Iron</keyword>
<dbReference type="InterPro" id="IPR007197">
    <property type="entry name" value="rSAM"/>
</dbReference>
<dbReference type="NCBIfam" id="TIGR00089">
    <property type="entry name" value="MiaB/RimO family radical SAM methylthiotransferase"/>
    <property type="match status" value="1"/>
</dbReference>
<dbReference type="CDD" id="cd01335">
    <property type="entry name" value="Radical_SAM"/>
    <property type="match status" value="1"/>
</dbReference>
<dbReference type="EC" id="2.8.4.5" evidence="10"/>
<accession>A0ABX0XKQ0</accession>
<dbReference type="InterPro" id="IPR006467">
    <property type="entry name" value="MiaB-like_bact"/>
</dbReference>
<evidence type="ECO:0000256" key="4">
    <source>
        <dbReference type="ARBA" id="ARBA00022691"/>
    </source>
</evidence>
<dbReference type="SFLD" id="SFLDG01082">
    <property type="entry name" value="B12-binding_domain_containing"/>
    <property type="match status" value="1"/>
</dbReference>
<dbReference type="Pfam" id="PF04055">
    <property type="entry name" value="Radical_SAM"/>
    <property type="match status" value="1"/>
</dbReference>
<dbReference type="Gene3D" id="3.80.30.20">
    <property type="entry name" value="tm_1862 like domain"/>
    <property type="match status" value="1"/>
</dbReference>
<keyword evidence="11" id="KW-1185">Reference proteome</keyword>
<dbReference type="EMBL" id="JAATJE010000001">
    <property type="protein sequence ID" value="NJC33362.1"/>
    <property type="molecule type" value="Genomic_DNA"/>
</dbReference>
<dbReference type="GO" id="GO:0035598">
    <property type="term" value="F:tRNA (N(6)-L-threonylcarbamoyladenosine(37)-C(2))-methylthiotransferase activity"/>
    <property type="evidence" value="ECO:0007669"/>
    <property type="project" value="UniProtKB-EC"/>
</dbReference>
<comment type="caution">
    <text evidence="10">The sequence shown here is derived from an EMBL/GenBank/DDBJ whole genome shotgun (WGS) entry which is preliminary data.</text>
</comment>
<keyword evidence="3 10" id="KW-0808">Transferase</keyword>
<evidence type="ECO:0000256" key="5">
    <source>
        <dbReference type="ARBA" id="ARBA00022723"/>
    </source>
</evidence>
<feature type="domain" description="MTTase N-terminal" evidence="8">
    <location>
        <begin position="1"/>
        <end position="101"/>
    </location>
</feature>
<dbReference type="InterPro" id="IPR038135">
    <property type="entry name" value="Methylthiotransferase_N_sf"/>
</dbReference>
<evidence type="ECO:0000256" key="2">
    <source>
        <dbReference type="ARBA" id="ARBA00022485"/>
    </source>
</evidence>
<keyword evidence="2" id="KW-0004">4Fe-4S</keyword>
<dbReference type="InterPro" id="IPR058240">
    <property type="entry name" value="rSAM_sf"/>
</dbReference>
<gene>
    <name evidence="10" type="ORF">GGR88_000836</name>
</gene>
<name>A0ABX0XKQ0_9SPHN</name>
<evidence type="ECO:0000259" key="8">
    <source>
        <dbReference type="PROSITE" id="PS51449"/>
    </source>
</evidence>
<comment type="cofactor">
    <cofactor evidence="1">
        <name>[4Fe-4S] cluster</name>
        <dbReference type="ChEBI" id="CHEBI:49883"/>
    </cofactor>
</comment>